<dbReference type="InterPro" id="IPR036322">
    <property type="entry name" value="WD40_repeat_dom_sf"/>
</dbReference>
<dbReference type="SUPFAM" id="SSF50978">
    <property type="entry name" value="WD40 repeat-like"/>
    <property type="match status" value="1"/>
</dbReference>
<evidence type="ECO:0000313" key="1">
    <source>
        <dbReference type="EMBL" id="RNF25691.1"/>
    </source>
</evidence>
<protein>
    <submittedName>
        <fullName evidence="1">Putative ubiquitin-conjugating enzyme</fullName>
    </submittedName>
</protein>
<dbReference type="EMBL" id="MKKU01000076">
    <property type="protein sequence ID" value="RNF25691.1"/>
    <property type="molecule type" value="Genomic_DNA"/>
</dbReference>
<proteinExistence type="predicted"/>
<accession>A0A422Q6V9</accession>
<reference evidence="1 2" key="1">
    <citation type="journal article" date="2018" name="BMC Genomics">
        <title>Genomic comparison of Trypanosoma conorhini and Trypanosoma rangeli to Trypanosoma cruzi strains of high and low virulence.</title>
        <authorList>
            <person name="Bradwell K.R."/>
            <person name="Koparde V.N."/>
            <person name="Matveyev A.V."/>
            <person name="Serrano M.G."/>
            <person name="Alves J.M."/>
            <person name="Parikh H."/>
            <person name="Huang B."/>
            <person name="Lee V."/>
            <person name="Espinosa-Alvarez O."/>
            <person name="Ortiz P.A."/>
            <person name="Costa-Martins A.G."/>
            <person name="Teixeira M.M."/>
            <person name="Buck G.A."/>
        </authorList>
    </citation>
    <scope>NUCLEOTIDE SEQUENCE [LARGE SCALE GENOMIC DNA]</scope>
    <source>
        <strain evidence="1 2">025E</strain>
    </source>
</reference>
<keyword evidence="2" id="KW-1185">Reference proteome</keyword>
<dbReference type="Proteomes" id="UP000284403">
    <property type="component" value="Unassembled WGS sequence"/>
</dbReference>
<evidence type="ECO:0000313" key="2">
    <source>
        <dbReference type="Proteomes" id="UP000284403"/>
    </source>
</evidence>
<gene>
    <name evidence="1" type="ORF">Tco025E_02128</name>
</gene>
<dbReference type="AlphaFoldDB" id="A0A422Q6V9"/>
<comment type="caution">
    <text evidence="1">The sequence shown here is derived from an EMBL/GenBank/DDBJ whole genome shotgun (WGS) entry which is preliminary data.</text>
</comment>
<dbReference type="OrthoDB" id="277497at2759"/>
<dbReference type="GeneID" id="40315739"/>
<sequence>MEVLGRSGRGIMSLAASSSAPTAFASLEDTGAVTLWDTRLKRKDYVCVGKGAPQERRDATELLLASDRHMAVVLAEDMIMAYDLRQQALLHAFRHVAEAVVFINGAHPYGASTTLIADDCGSIIPFDLAQFTPTTHVSERFFGAEKELVPPCFGSLTNYCCGLGVLQVDDIQAVCAMGMDGNGELYTDPLEPPVEFCLMDDLAAAEGQVVNPPLPTTCDFLSGYVAVGRANGMYSVATVDTDDNVVVEVFAAPGHASNGLSVVLWTNDSHLMTCSICGEVSVWDVMPLLLQDAPDDETEEGDLPPLKKACSVRETTQQRSVVNCGTILGSGAFLAGDTMGFVTSCAAPQA</sequence>
<organism evidence="1 2">
    <name type="scientific">Trypanosoma conorhini</name>
    <dbReference type="NCBI Taxonomy" id="83891"/>
    <lineage>
        <taxon>Eukaryota</taxon>
        <taxon>Discoba</taxon>
        <taxon>Euglenozoa</taxon>
        <taxon>Kinetoplastea</taxon>
        <taxon>Metakinetoplastina</taxon>
        <taxon>Trypanosomatida</taxon>
        <taxon>Trypanosomatidae</taxon>
        <taxon>Trypanosoma</taxon>
    </lineage>
</organism>
<name>A0A422Q6V9_9TRYP</name>
<dbReference type="RefSeq" id="XP_029230897.1">
    <property type="nucleotide sequence ID" value="XM_029369063.1"/>
</dbReference>